<evidence type="ECO:0000313" key="3">
    <source>
        <dbReference type="Proteomes" id="UP001190700"/>
    </source>
</evidence>
<feature type="signal peptide" evidence="1">
    <location>
        <begin position="1"/>
        <end position="21"/>
    </location>
</feature>
<reference evidence="2 3" key="1">
    <citation type="journal article" date="2015" name="Genome Biol. Evol.">
        <title>Comparative Genomics of a Bacterivorous Green Alga Reveals Evolutionary Causalities and Consequences of Phago-Mixotrophic Mode of Nutrition.</title>
        <authorList>
            <person name="Burns J.A."/>
            <person name="Paasch A."/>
            <person name="Narechania A."/>
            <person name="Kim E."/>
        </authorList>
    </citation>
    <scope>NUCLEOTIDE SEQUENCE [LARGE SCALE GENOMIC DNA]</scope>
    <source>
        <strain evidence="2 3">PLY_AMNH</strain>
    </source>
</reference>
<protein>
    <submittedName>
        <fullName evidence="2">MutS protein msh4</fullName>
    </submittedName>
</protein>
<dbReference type="AlphaFoldDB" id="A0AAE0LDL4"/>
<gene>
    <name evidence="2" type="ORF">CYMTET_11296</name>
</gene>
<dbReference type="EMBL" id="LGRX02004210">
    <property type="protein sequence ID" value="KAK3280894.1"/>
    <property type="molecule type" value="Genomic_DNA"/>
</dbReference>
<dbReference type="Gene3D" id="3.40.50.300">
    <property type="entry name" value="P-loop containing nucleotide triphosphate hydrolases"/>
    <property type="match status" value="1"/>
</dbReference>
<sequence>MHGNKMIIRVLFLSISGYLEVDISAGGLAFKYNLAEGKLAIRNYGLQLAKVAGMPETIVNAAAVIVAGIDAKETGRITKAFAMHEKLKLYYSIGQRLVCLQQSNMADLNNMGACLNSLKMEAIEGLKSLPK</sequence>
<accession>A0AAE0LDL4</accession>
<dbReference type="Proteomes" id="UP001190700">
    <property type="component" value="Unassembled WGS sequence"/>
</dbReference>
<keyword evidence="3" id="KW-1185">Reference proteome</keyword>
<proteinExistence type="predicted"/>
<organism evidence="2 3">
    <name type="scientific">Cymbomonas tetramitiformis</name>
    <dbReference type="NCBI Taxonomy" id="36881"/>
    <lineage>
        <taxon>Eukaryota</taxon>
        <taxon>Viridiplantae</taxon>
        <taxon>Chlorophyta</taxon>
        <taxon>Pyramimonadophyceae</taxon>
        <taxon>Pyramimonadales</taxon>
        <taxon>Pyramimonadaceae</taxon>
        <taxon>Cymbomonas</taxon>
    </lineage>
</organism>
<keyword evidence="1" id="KW-0732">Signal</keyword>
<dbReference type="InterPro" id="IPR027417">
    <property type="entry name" value="P-loop_NTPase"/>
</dbReference>
<comment type="caution">
    <text evidence="2">The sequence shown here is derived from an EMBL/GenBank/DDBJ whole genome shotgun (WGS) entry which is preliminary data.</text>
</comment>
<feature type="chain" id="PRO_5042274174" evidence="1">
    <location>
        <begin position="22"/>
        <end position="131"/>
    </location>
</feature>
<evidence type="ECO:0000256" key="1">
    <source>
        <dbReference type="SAM" id="SignalP"/>
    </source>
</evidence>
<name>A0AAE0LDL4_9CHLO</name>
<evidence type="ECO:0000313" key="2">
    <source>
        <dbReference type="EMBL" id="KAK3280894.1"/>
    </source>
</evidence>